<gene>
    <name evidence="1" type="ORF">DFR28_102549</name>
</gene>
<name>A0A395JQY6_9GAMM</name>
<organism evidence="1 2">
    <name type="scientific">Arenicella xantha</name>
    <dbReference type="NCBI Taxonomy" id="644221"/>
    <lineage>
        <taxon>Bacteria</taxon>
        <taxon>Pseudomonadati</taxon>
        <taxon>Pseudomonadota</taxon>
        <taxon>Gammaproteobacteria</taxon>
        <taxon>Arenicellales</taxon>
        <taxon>Arenicellaceae</taxon>
        <taxon>Arenicella</taxon>
    </lineage>
</organism>
<reference evidence="1 2" key="1">
    <citation type="submission" date="2018-06" db="EMBL/GenBank/DDBJ databases">
        <title>Genomic Encyclopedia of Type Strains, Phase IV (KMG-IV): sequencing the most valuable type-strain genomes for metagenomic binning, comparative biology and taxonomic classification.</title>
        <authorList>
            <person name="Goeker M."/>
        </authorList>
    </citation>
    <scope>NUCLEOTIDE SEQUENCE [LARGE SCALE GENOMIC DNA]</scope>
    <source>
        <strain evidence="1 2">DSM 24032</strain>
    </source>
</reference>
<comment type="caution">
    <text evidence="1">The sequence shown here is derived from an EMBL/GenBank/DDBJ whole genome shotgun (WGS) entry which is preliminary data.</text>
</comment>
<evidence type="ECO:0000313" key="2">
    <source>
        <dbReference type="Proteomes" id="UP000253083"/>
    </source>
</evidence>
<evidence type="ECO:0000313" key="1">
    <source>
        <dbReference type="EMBL" id="RBP51130.1"/>
    </source>
</evidence>
<sequence>MLSYTITNDAPIELPGGFDQATLVVGQAGSISCLIKNNEPFSITGIEISTNLPIQLDLDTVNSSTICNRSHNIIASVDRCNITDATFAPNSSRSIIIRFITNAVGTASVATAHNFEIILTTVTSDKAASTPAQMSAYRQSLSLSKQLSDKKGIQFFHNTPF</sequence>
<accession>A0A395JQY6</accession>
<dbReference type="Proteomes" id="UP000253083">
    <property type="component" value="Unassembled WGS sequence"/>
</dbReference>
<dbReference type="RefSeq" id="WP_113953927.1">
    <property type="nucleotide sequence ID" value="NZ_QNRT01000002.1"/>
</dbReference>
<proteinExistence type="predicted"/>
<keyword evidence="2" id="KW-1185">Reference proteome</keyword>
<dbReference type="InParanoid" id="A0A395JQY6"/>
<protein>
    <submittedName>
        <fullName evidence="1">Uncharacterized protein</fullName>
    </submittedName>
</protein>
<dbReference type="EMBL" id="QNRT01000002">
    <property type="protein sequence ID" value="RBP51130.1"/>
    <property type="molecule type" value="Genomic_DNA"/>
</dbReference>
<dbReference type="AlphaFoldDB" id="A0A395JQY6"/>